<feature type="compositionally biased region" description="Polar residues" evidence="3">
    <location>
        <begin position="11"/>
        <end position="20"/>
    </location>
</feature>
<feature type="compositionally biased region" description="Basic and acidic residues" evidence="3">
    <location>
        <begin position="38"/>
        <end position="52"/>
    </location>
</feature>
<sequence length="154" mass="18226">MNQQQQQQQQVSEGSRTVSLEQFPRVLQLRADSSTEPQVREPSARHNVRWEDDVIDNENMNKKKTKICCIFHPAQEEDDEMMCPSDHEHSDSSSSSSSSSSDEDDEDKYNFEQRRQRRIERRRKKLTEKRPASPNAYEIQPDYSEYRNRMNRGS</sequence>
<feature type="region of interest" description="Disordered" evidence="3">
    <location>
        <begin position="1"/>
        <end position="65"/>
    </location>
</feature>
<evidence type="ECO:0000256" key="1">
    <source>
        <dbReference type="ARBA" id="ARBA00005605"/>
    </source>
</evidence>
<proteinExistence type="inferred from homology"/>
<feature type="compositionally biased region" description="Basic residues" evidence="3">
    <location>
        <begin position="115"/>
        <end position="127"/>
    </location>
</feature>
<keyword evidence="2" id="KW-0539">Nucleus</keyword>
<gene>
    <name evidence="4" type="ORF">RNJ44_02437</name>
</gene>
<name>A0ABR4NLX6_9SACH</name>
<dbReference type="PANTHER" id="PTHR20835">
    <property type="entry name" value="E3 UBIQUITIN-PROTEIN LIGASE PPP1R11-RELATED"/>
    <property type="match status" value="1"/>
</dbReference>
<dbReference type="InterPro" id="IPR011107">
    <property type="entry name" value="PPI_Ypi1"/>
</dbReference>
<feature type="region of interest" description="Disordered" evidence="3">
    <location>
        <begin position="78"/>
        <end position="154"/>
    </location>
</feature>
<evidence type="ECO:0000256" key="3">
    <source>
        <dbReference type="SAM" id="MobiDB-lite"/>
    </source>
</evidence>
<evidence type="ECO:0000313" key="5">
    <source>
        <dbReference type="Proteomes" id="UP001623330"/>
    </source>
</evidence>
<comment type="similarity">
    <text evidence="1 2">Belongs to the YPI1 family.</text>
</comment>
<reference evidence="4 5" key="1">
    <citation type="submission" date="2024-05" db="EMBL/GenBank/DDBJ databases">
        <title>Long read based assembly of the Candida bracarensis genome reveals expanded adhesin content.</title>
        <authorList>
            <person name="Marcet-Houben M."/>
            <person name="Ksiezopolska E."/>
            <person name="Gabaldon T."/>
        </authorList>
    </citation>
    <scope>NUCLEOTIDE SEQUENCE [LARGE SCALE GENOMIC DNA]</scope>
    <source>
        <strain evidence="4 5">CBM6</strain>
    </source>
</reference>
<dbReference type="PANTHER" id="PTHR20835:SF0">
    <property type="entry name" value="E3 UBIQUITIN-PROTEIN LIGASE PPP1R11"/>
    <property type="match status" value="1"/>
</dbReference>
<dbReference type="Proteomes" id="UP001623330">
    <property type="component" value="Unassembled WGS sequence"/>
</dbReference>
<evidence type="ECO:0000256" key="2">
    <source>
        <dbReference type="RuleBase" id="RU367162"/>
    </source>
</evidence>
<organism evidence="4 5">
    <name type="scientific">Nakaseomyces bracarensis</name>
    <dbReference type="NCBI Taxonomy" id="273131"/>
    <lineage>
        <taxon>Eukaryota</taxon>
        <taxon>Fungi</taxon>
        <taxon>Dikarya</taxon>
        <taxon>Ascomycota</taxon>
        <taxon>Saccharomycotina</taxon>
        <taxon>Saccharomycetes</taxon>
        <taxon>Saccharomycetales</taxon>
        <taxon>Saccharomycetaceae</taxon>
        <taxon>Nakaseomyces</taxon>
    </lineage>
</organism>
<protein>
    <recommendedName>
        <fullName evidence="2">Type 1 phosphatases regulator</fullName>
    </recommendedName>
</protein>
<dbReference type="Pfam" id="PF07491">
    <property type="entry name" value="PPI_Ypi1"/>
    <property type="match status" value="1"/>
</dbReference>
<keyword evidence="5" id="KW-1185">Reference proteome</keyword>
<accession>A0ABR4NLX6</accession>
<comment type="function">
    <text evidence="2">Regulator of type 1 phosphatases which maintains protein phosphatase activity under strict control.</text>
</comment>
<evidence type="ECO:0000313" key="4">
    <source>
        <dbReference type="EMBL" id="KAL3228492.1"/>
    </source>
</evidence>
<dbReference type="EMBL" id="JBEVYD010000013">
    <property type="protein sequence ID" value="KAL3228492.1"/>
    <property type="molecule type" value="Genomic_DNA"/>
</dbReference>
<comment type="subcellular location">
    <subcellularLocation>
        <location evidence="2">Nucleus</location>
    </subcellularLocation>
</comment>
<comment type="caution">
    <text evidence="4">The sequence shown here is derived from an EMBL/GenBank/DDBJ whole genome shotgun (WGS) entry which is preliminary data.</text>
</comment>
<feature type="compositionally biased region" description="Low complexity" evidence="3">
    <location>
        <begin position="1"/>
        <end position="10"/>
    </location>
</feature>